<sequence length="74" mass="7787">MEFEFSWMAYFLSLFALMVCSIALTLLCPGAGKREDGVAHERGPDASDSAGEAAHSASQTADRSTLPAHPGDDA</sequence>
<keyword evidence="2" id="KW-0812">Transmembrane</keyword>
<keyword evidence="4" id="KW-1185">Reference proteome</keyword>
<accession>A0A4P7CKK2</accession>
<name>A0A4P7CKK2_9BURK</name>
<evidence type="ECO:0000256" key="2">
    <source>
        <dbReference type="SAM" id="Phobius"/>
    </source>
</evidence>
<feature type="region of interest" description="Disordered" evidence="1">
    <location>
        <begin position="34"/>
        <end position="74"/>
    </location>
</feature>
<dbReference type="OrthoDB" id="9889873at2"/>
<feature type="transmembrane region" description="Helical" evidence="2">
    <location>
        <begin position="6"/>
        <end position="27"/>
    </location>
</feature>
<evidence type="ECO:0000313" key="3">
    <source>
        <dbReference type="EMBL" id="QBQ96208.1"/>
    </source>
</evidence>
<dbReference type="RefSeq" id="WP_134747201.1">
    <property type="nucleotide sequence ID" value="NZ_CP038148.1"/>
</dbReference>
<dbReference type="KEGG" id="ppai:E1956_02825"/>
<evidence type="ECO:0000256" key="1">
    <source>
        <dbReference type="SAM" id="MobiDB-lite"/>
    </source>
</evidence>
<dbReference type="Proteomes" id="UP000295727">
    <property type="component" value="Chromosome 1"/>
</dbReference>
<dbReference type="AlphaFoldDB" id="A0A4P7CKK2"/>
<gene>
    <name evidence="3" type="ORF">E1956_02825</name>
</gene>
<reference evidence="3 4" key="1">
    <citation type="submission" date="2019-03" db="EMBL/GenBank/DDBJ databases">
        <title>Paraburkholderia sp. 7MH5, isolated from subtropical forest soil.</title>
        <authorList>
            <person name="Gao Z.-H."/>
            <person name="Qiu L.-H."/>
        </authorList>
    </citation>
    <scope>NUCLEOTIDE SEQUENCE [LARGE SCALE GENOMIC DNA]</scope>
    <source>
        <strain evidence="3 4">7MH5</strain>
    </source>
</reference>
<proteinExistence type="predicted"/>
<evidence type="ECO:0000313" key="4">
    <source>
        <dbReference type="Proteomes" id="UP000295727"/>
    </source>
</evidence>
<organism evidence="3 4">
    <name type="scientific">Paraburkholderia pallida</name>
    <dbReference type="NCBI Taxonomy" id="2547399"/>
    <lineage>
        <taxon>Bacteria</taxon>
        <taxon>Pseudomonadati</taxon>
        <taxon>Pseudomonadota</taxon>
        <taxon>Betaproteobacteria</taxon>
        <taxon>Burkholderiales</taxon>
        <taxon>Burkholderiaceae</taxon>
        <taxon>Paraburkholderia</taxon>
    </lineage>
</organism>
<protein>
    <submittedName>
        <fullName evidence="3">Uncharacterized protein</fullName>
    </submittedName>
</protein>
<keyword evidence="2" id="KW-0472">Membrane</keyword>
<dbReference type="EMBL" id="CP038148">
    <property type="protein sequence ID" value="QBQ96208.1"/>
    <property type="molecule type" value="Genomic_DNA"/>
</dbReference>
<feature type="compositionally biased region" description="Basic and acidic residues" evidence="1">
    <location>
        <begin position="34"/>
        <end position="45"/>
    </location>
</feature>
<keyword evidence="2" id="KW-1133">Transmembrane helix</keyword>